<feature type="compositionally biased region" description="Low complexity" evidence="1">
    <location>
        <begin position="1096"/>
        <end position="1112"/>
    </location>
</feature>
<dbReference type="RefSeq" id="XP_069209526.1">
    <property type="nucleotide sequence ID" value="XM_069352108.1"/>
</dbReference>
<feature type="compositionally biased region" description="Polar residues" evidence="1">
    <location>
        <begin position="1058"/>
        <end position="1086"/>
    </location>
</feature>
<feature type="compositionally biased region" description="Pro residues" evidence="1">
    <location>
        <begin position="2692"/>
        <end position="2704"/>
    </location>
</feature>
<feature type="region of interest" description="Disordered" evidence="1">
    <location>
        <begin position="2319"/>
        <end position="3290"/>
    </location>
</feature>
<feature type="region of interest" description="Disordered" evidence="1">
    <location>
        <begin position="641"/>
        <end position="660"/>
    </location>
</feature>
<feature type="compositionally biased region" description="Polar residues" evidence="1">
    <location>
        <begin position="856"/>
        <end position="867"/>
    </location>
</feature>
<feature type="compositionally biased region" description="Pro residues" evidence="1">
    <location>
        <begin position="124"/>
        <end position="134"/>
    </location>
</feature>
<feature type="compositionally biased region" description="Pro residues" evidence="1">
    <location>
        <begin position="1399"/>
        <end position="1420"/>
    </location>
</feature>
<feature type="region of interest" description="Disordered" evidence="1">
    <location>
        <begin position="697"/>
        <end position="777"/>
    </location>
</feature>
<gene>
    <name evidence="2" type="ORF">Q8F55_003573</name>
</gene>
<accession>A0ABR3Q544</accession>
<feature type="compositionally biased region" description="Low complexity" evidence="1">
    <location>
        <begin position="2330"/>
        <end position="2340"/>
    </location>
</feature>
<feature type="compositionally biased region" description="Low complexity" evidence="1">
    <location>
        <begin position="1966"/>
        <end position="1981"/>
    </location>
</feature>
<feature type="compositionally biased region" description="Basic and acidic residues" evidence="1">
    <location>
        <begin position="3010"/>
        <end position="3026"/>
    </location>
</feature>
<proteinExistence type="predicted"/>
<feature type="region of interest" description="Disordered" evidence="1">
    <location>
        <begin position="544"/>
        <end position="582"/>
    </location>
</feature>
<feature type="region of interest" description="Disordered" evidence="1">
    <location>
        <begin position="1754"/>
        <end position="1909"/>
    </location>
</feature>
<feature type="compositionally biased region" description="Basic residues" evidence="1">
    <location>
        <begin position="273"/>
        <end position="287"/>
    </location>
</feature>
<feature type="compositionally biased region" description="Basic and acidic residues" evidence="1">
    <location>
        <begin position="3271"/>
        <end position="3290"/>
    </location>
</feature>
<feature type="compositionally biased region" description="Basic and acidic residues" evidence="1">
    <location>
        <begin position="1863"/>
        <end position="1872"/>
    </location>
</feature>
<comment type="caution">
    <text evidence="2">The sequence shown here is derived from an EMBL/GenBank/DDBJ whole genome shotgun (WGS) entry which is preliminary data.</text>
</comment>
<feature type="compositionally biased region" description="Basic and acidic residues" evidence="1">
    <location>
        <begin position="2647"/>
        <end position="2665"/>
    </location>
</feature>
<feature type="compositionally biased region" description="Pro residues" evidence="1">
    <location>
        <begin position="1463"/>
        <end position="1485"/>
    </location>
</feature>
<feature type="compositionally biased region" description="Low complexity" evidence="1">
    <location>
        <begin position="724"/>
        <end position="764"/>
    </location>
</feature>
<sequence>MASPPPLSPTPRRWRPAGQPSAVVETLNQLADDSQNPMSPDQEFLSPLGTPAVVDGAVELAANVTGDSLNRRYDSLYAGLEAFGASFDAAPAASTGQDPPPPLAPTPSVPLPANPPDAKSTAPSPKPVPPPAETTPPSAAITAPTTPLPPSPAKARPSKQWTPKPAATPTKNNTRASELIRMFESKNDSPAAPSYDRRPAGAVATPFREASTASKPASSPSKPATTTTTSSSPRPRSPISSVQKMVASWRARNAATQDESSSSSTSTQPSQLWRKRSWNVSIRRRRRNEADEKVAEHVPEEVPELRPETPRPSPISEATDEALPLPAGPRTLTGEVSAADVRSSPQPLRTGNLFYFNVHEGVAPEDYTWVATDARLYPDGLELVWRTAGGGKATVVLDLEYCEEVASTYSPHNPGADDLGAQAARKRGDEFARGLYPFKLVYEDGTERLACDSALERVRWVKAIWAALENSRSNARPTPSVYSRLSRSSHDSGSQSTRYSAVQVARETTDDAVISTAGGLAAPLASRGSRRLAASPLARARSLRKVASESDLTDVSSQSGDTPLPASSRASSRNPSAKWKNPQSFGTAAELLAPSGEATALGSDIFSPPQPPFHTPSTAPQTFYSPALTGTRSLLSPATFHSAGVSPASEPLSFQTPATAPTSFGTPAAASTAPLVTSPQVTLASVASPLPSSESRAAFSTATSNTPHTAPSQISPSSVPGILSPAPTAQATAAAPSEAVSPTPASQTVLFPPTYTTTTTQTSRPPTPKAASLVTGTPRSAASGFTLRTALQNVAPPSESDAALPAVMPSPATALSTEQSSLPLSSGSSTATRGETHAPEPTRYQLYDPPVPPSPSKASTRAPSSIGTRPESVVRTDATRDAPAVSSASSSAGARSVARTDVTHDLVAAVDAAIGEYAPEAESSSDHRASTPKASHISAADPVTPKRSSLHFGPTTPRSSYAAATAESRSAYYSLPSPSTRDAAPSRSASSSEDKENFATPSVMSSPFGYSGHMPVRSSAPSVASEPAFVPHYAAPITQASPPLRSMDNNYDPRRPAQPTSRTFQSAVPGSPSGKYTSAPSVSSYESAPPVPISKSAYSTPSELSSPSAYSSAPPPPISKSSRWSGRRSRMSTMPPSNRSGTPVSEPDLDNALVFGLERHSSAGSTYSPDPTPAPRPPQDESRYTTAHEYSLYASGESGAFTTATAGASRYISASDAPSFASPPYPLSSTIPTPTSSYLETIPETLGPVPHSSASTFEDTTRARRFASPYQPSKSASSVASPESLGSVPLSYRPPPVSTYMTTVPESIGTVPHSGRPPPISTYISTAPESIGTVPSPRKAWTPSPLSVSTVARTIPETLGPVPSSRNSWVAPTPKSTPASTHSRLSSTIESTRPESLGPAPPSLRAPPSTPQPIYRPPPSTLESTRPESLGPPPPSLRAPPPSVSTPQSIYGSSRVHRKPVPLLDPPPPIREEPAPPSPPPPPPSSSESTVTRSTSSSSSTATVVDYRTLRLLNYLEGQDKVRNTQYTRIGHQLDRIESKQDRADRSLKHLDKLNQLDQLRKLEKLDLLNRLGELEKLDRLDDLPPPVPSKDSIAAESPPPSPSTSVSTLSDTERPVTPPAVIIPESFNQRVEDMGTLLGMVMGQQKDILEELAFRRELDTQEPSRIEHMFGEILRHIETMGYPKPLAPLPRKRPASSTAWSNAEGNFYPGSRSVYSDQFGAPVPPNTAHSGTSLLSRIPESLLEDGTPEYEFDDEHEIDNLPPASPPRERQQYRAPAPDAVTRQRYALPEYDGEVEDETAEETNELPAPAPAPQRPVPYRQPQADREVEEDAVYEDEPPERRQPRPRPPPPEPVELPTPVNSERRKLRDADAAPGPAGPQSRFGRPPRGSMPRFGRPRSPLSTTYVHPRYRPPPLGPYPPPGMMPMMPPMRPGMPGFGLRPGYFTPPGFGPYGPGGPGMYRPHLPSDTGIGTTTTASSSLSPPPPSSTKGSTFNPGTLSVHASHHHTPAPSSSSDSGSRAEPQTPVPAITIKVTPASIEESRSASDGVPSVAPGSPSVAAESVPPPSASVRTAFSQPLSTSSTHRMLGNTEALGEAIGEQQNDIARYLHGMSDQIHDVHGTSLGLSRDLRDVLVKLDALRKDRPERVHGHVLPDGTVQLSTGEIVDGIQGAPPPVPVAVVPPPPDSPAVLVGRVLPDGTVMAGDKIVVGIQGVPRDPTPEELAEEAQRAKDLEQDRVIDELAAQATNTKETTKETKETKEVTNNTTTIIKETDHDKEHDHTVHEHVHSPRTELLSPHLPPIPAPPTRGHLIREEVEEFIRRPDNGGPATRTITRTQTYTEGSIPPIPRLSDSDSSHHSHAGTPRPQDESQHGRTHHGGTHHSGTHHGGSHHSGTHHGSSHHGGTQHGGTQHSSHSKHTSTHQPSHAGTLRPQSAYGDPGSSKTQASGKPKPPPKVWSTNPVRESRMGSVAGTVQHNLGNEPDNESVNKVLGWRPSVSGDPANFPLPASEIDPDGAHFPGDGHSQAPSALKPGRRPVPSIASTAGSKKKDLPDMPLLTTRTKIVPSVADPAEAPEVDAGDENNDPVREGPPIVPEVPDSRKVKGSDKNTRFSHTLHPFHRSARSQPGSEVDDRPLRVLGDSATEPEPENKLTKPKPDEKEDDASKQADVASKATEPSNGKDMEDSAHNEPKAPTPPTSSTPPKAPDSAKNTRPSTNVARAAEPQDEPEMVEIPVYQPITLPDGTKALIPMGTATVPSARPTPSPSGASTPAPSSGKGKAATTAPPASEGEKAPAGKEKSEGSGANSAAKDDKPSDPAPLHEYHNVATEKLTKPQAPNDHPAPPEKTSASPPKDASPPKEPSGASKPPAEGGKPDAGSAKQPAGDVADDAPPPVPKPPKALPRPPTESSGAKPASPEPEKEPWQIASPAATLPPPAEVAPAPSINKIKRKPVGSVKDDAPPQTLGDKATVDAPPVEKAPPAGSAGEKDSAPKDKPLPPSISGSSSGPPGSDKPKQPDSDMPKPHREPPPPLGPNPPAADPPGHIYCHCERCCTNPPRADWGEKTSTGAPTAEAAAKEHAPKPAGPKEPASKEPAAKEAASKDSAAKDSASKEPAAKDTPPKDLPAPPKTPAPSMHIPLSHQTAPTHPDHPTFSPVPFPDVTGPYANVPFPKPTPPPADDASKKTQAGKDGEAAGAEEKDKAAKKPETKEPAVPKAPSAGSKKGKGKEADGGMDESEKDKGDDSSPEEKTLEDASSKSPAKKKSDAGKSATEAPDKEQPSKEDEEKKLAADRHKEFMDGLSGVQKALDTLIGDNKAWRTVYDEHEKAAETRRTEKAARDTKFQEALDKILANDEELKTLREAEAKKPGTQAVLDAFKTANDGQATFLRKMGTEIMDQNSNQHKLTQEASDKSAREKVAFNISGYLDDFSKKLATEVRLLITEVGNLGETRRAMYVEMSDLLLQKARLSSSGILGIIPYPPVMGIKGPAPPKKDEKKDGKDGPKDGGKPKGPPGPPAWSSFMPPGGPAMGMAPMPMHGRPLPATPGMMPMGPAPMPFMPGGHYADPYGGGYPIMQMPQPIPTGPKATPEPDAS</sequence>
<feature type="compositionally biased region" description="Basic and acidic residues" evidence="1">
    <location>
        <begin position="3178"/>
        <end position="3210"/>
    </location>
</feature>
<feature type="compositionally biased region" description="Basic and acidic residues" evidence="1">
    <location>
        <begin position="2808"/>
        <end position="2823"/>
    </location>
</feature>
<feature type="region of interest" description="Disordered" evidence="1">
    <location>
        <begin position="1580"/>
        <end position="1619"/>
    </location>
</feature>
<feature type="compositionally biased region" description="Pro residues" evidence="1">
    <location>
        <begin position="3027"/>
        <end position="3038"/>
    </location>
</feature>
<feature type="compositionally biased region" description="Basic and acidic residues" evidence="1">
    <location>
        <begin position="3087"/>
        <end position="3119"/>
    </location>
</feature>
<feature type="region of interest" description="Disordered" evidence="1">
    <location>
        <begin position="812"/>
        <end position="898"/>
    </location>
</feature>
<feature type="compositionally biased region" description="Basic residues" evidence="1">
    <location>
        <begin position="2373"/>
        <end position="2400"/>
    </location>
</feature>
<evidence type="ECO:0000313" key="3">
    <source>
        <dbReference type="Proteomes" id="UP001565368"/>
    </source>
</evidence>
<dbReference type="SUPFAM" id="SSF50729">
    <property type="entry name" value="PH domain-like"/>
    <property type="match status" value="1"/>
</dbReference>
<feature type="compositionally biased region" description="Polar residues" evidence="1">
    <location>
        <begin position="2073"/>
        <end position="2084"/>
    </location>
</feature>
<feature type="compositionally biased region" description="Low complexity" evidence="1">
    <location>
        <begin position="135"/>
        <end position="145"/>
    </location>
</feature>
<feature type="region of interest" description="Disordered" evidence="1">
    <location>
        <begin position="473"/>
        <end position="503"/>
    </location>
</feature>
<dbReference type="Proteomes" id="UP001565368">
    <property type="component" value="Unassembled WGS sequence"/>
</dbReference>
<organism evidence="2 3">
    <name type="scientific">Vanrija albida</name>
    <dbReference type="NCBI Taxonomy" id="181172"/>
    <lineage>
        <taxon>Eukaryota</taxon>
        <taxon>Fungi</taxon>
        <taxon>Dikarya</taxon>
        <taxon>Basidiomycota</taxon>
        <taxon>Agaricomycotina</taxon>
        <taxon>Tremellomycetes</taxon>
        <taxon>Trichosporonales</taxon>
        <taxon>Trichosporonaceae</taxon>
        <taxon>Vanrija</taxon>
    </lineage>
</organism>
<feature type="compositionally biased region" description="Low complexity" evidence="1">
    <location>
        <begin position="210"/>
        <end position="241"/>
    </location>
</feature>
<feature type="region of interest" description="Disordered" evidence="1">
    <location>
        <begin position="3481"/>
        <end position="3534"/>
    </location>
</feature>
<feature type="compositionally biased region" description="Basic and acidic residues" evidence="1">
    <location>
        <begin position="3488"/>
        <end position="3505"/>
    </location>
</feature>
<feature type="region of interest" description="Disordered" evidence="1">
    <location>
        <begin position="1034"/>
        <end position="1184"/>
    </location>
</feature>
<evidence type="ECO:0008006" key="4">
    <source>
        <dbReference type="Google" id="ProtNLM"/>
    </source>
</evidence>
<feature type="compositionally biased region" description="Low complexity" evidence="1">
    <location>
        <begin position="2049"/>
        <end position="2063"/>
    </location>
</feature>
<feature type="compositionally biased region" description="Polar residues" evidence="1">
    <location>
        <begin position="697"/>
        <end position="718"/>
    </location>
</feature>
<feature type="compositionally biased region" description="Basic and acidic residues" evidence="1">
    <location>
        <begin position="2678"/>
        <end position="2690"/>
    </location>
</feature>
<feature type="compositionally biased region" description="Basic and acidic residues" evidence="1">
    <location>
        <begin position="2597"/>
        <end position="2609"/>
    </location>
</feature>
<feature type="compositionally biased region" description="Basic and acidic residues" evidence="1">
    <location>
        <begin position="2984"/>
        <end position="2994"/>
    </location>
</feature>
<feature type="compositionally biased region" description="Low complexity" evidence="1">
    <location>
        <begin position="1486"/>
        <end position="1502"/>
    </location>
</feature>
<feature type="compositionally biased region" description="Low complexity" evidence="1">
    <location>
        <begin position="260"/>
        <end position="271"/>
    </location>
</feature>
<feature type="compositionally biased region" description="Pro residues" evidence="1">
    <location>
        <begin position="1430"/>
        <end position="1444"/>
    </location>
</feature>
<feature type="region of interest" description="Disordered" evidence="1">
    <location>
        <begin position="599"/>
        <end position="625"/>
    </location>
</feature>
<feature type="compositionally biased region" description="Low complexity" evidence="1">
    <location>
        <begin position="2756"/>
        <end position="2775"/>
    </location>
</feature>
<feature type="region of interest" description="Disordered" evidence="1">
    <location>
        <begin position="919"/>
        <end position="1006"/>
    </location>
</feature>
<feature type="compositionally biased region" description="Low complexity" evidence="1">
    <location>
        <begin position="565"/>
        <end position="577"/>
    </location>
</feature>
<feature type="compositionally biased region" description="Acidic residues" evidence="1">
    <location>
        <begin position="1828"/>
        <end position="1839"/>
    </location>
</feature>
<evidence type="ECO:0000256" key="1">
    <source>
        <dbReference type="SAM" id="MobiDB-lite"/>
    </source>
</evidence>
<feature type="compositionally biased region" description="Polar residues" evidence="1">
    <location>
        <begin position="615"/>
        <end position="625"/>
    </location>
</feature>
<feature type="compositionally biased region" description="Low complexity" evidence="1">
    <location>
        <begin position="815"/>
        <end position="832"/>
    </location>
</feature>
<feature type="compositionally biased region" description="Pro residues" evidence="1">
    <location>
        <begin position="98"/>
        <end position="115"/>
    </location>
</feature>
<feature type="compositionally biased region" description="Low complexity" evidence="1">
    <location>
        <begin position="882"/>
        <end position="898"/>
    </location>
</feature>
<feature type="compositionally biased region" description="Basic and acidic residues" evidence="1">
    <location>
        <begin position="2788"/>
        <end position="2800"/>
    </location>
</feature>
<feature type="compositionally biased region" description="Basic and acidic residues" evidence="1">
    <location>
        <begin position="288"/>
        <end position="309"/>
    </location>
</feature>
<feature type="compositionally biased region" description="Pro residues" evidence="1">
    <location>
        <begin position="3120"/>
        <end position="3129"/>
    </location>
</feature>
<feature type="compositionally biased region" description="Low complexity" evidence="1">
    <location>
        <begin position="480"/>
        <end position="498"/>
    </location>
</feature>
<feature type="region of interest" description="Disordered" evidence="1">
    <location>
        <begin position="1"/>
        <end position="21"/>
    </location>
</feature>
<reference evidence="2 3" key="1">
    <citation type="submission" date="2023-08" db="EMBL/GenBank/DDBJ databases">
        <title>Annotated Genome Sequence of Vanrija albida AlHP1.</title>
        <authorList>
            <person name="Herzog R."/>
        </authorList>
    </citation>
    <scope>NUCLEOTIDE SEQUENCE [LARGE SCALE GENOMIC DNA]</scope>
    <source>
        <strain evidence="2 3">AlHP1</strain>
    </source>
</reference>
<feature type="compositionally biased region" description="Low complexity" evidence="1">
    <location>
        <begin position="2009"/>
        <end position="2023"/>
    </location>
</feature>
<feature type="compositionally biased region" description="Acidic residues" evidence="1">
    <location>
        <begin position="1792"/>
        <end position="1805"/>
    </location>
</feature>
<protein>
    <recommendedName>
        <fullName evidence="4">PH domain-containing protein</fullName>
    </recommendedName>
</protein>
<feature type="compositionally biased region" description="Low complexity" evidence="1">
    <location>
        <begin position="1272"/>
        <end position="1288"/>
    </location>
</feature>
<feature type="region of interest" description="Disordered" evidence="1">
    <location>
        <begin position="3571"/>
        <end position="3590"/>
    </location>
</feature>
<feature type="region of interest" description="Disordered" evidence="1">
    <location>
        <begin position="1266"/>
        <end position="1295"/>
    </location>
</feature>
<feature type="compositionally biased region" description="Polar residues" evidence="1">
    <location>
        <begin position="1134"/>
        <end position="1143"/>
    </location>
</feature>
<feature type="compositionally biased region" description="Pro residues" evidence="1">
    <location>
        <begin position="2889"/>
        <end position="2904"/>
    </location>
</feature>
<name>A0ABR3Q544_9TREE</name>
<feature type="compositionally biased region" description="Basic and acidic residues" evidence="1">
    <location>
        <begin position="3224"/>
        <end position="3253"/>
    </location>
</feature>
<feature type="compositionally biased region" description="Low complexity" evidence="1">
    <location>
        <begin position="2998"/>
        <end position="3008"/>
    </location>
</feature>
<dbReference type="EMBL" id="JBBXJM010000003">
    <property type="protein sequence ID" value="KAL1409582.1"/>
    <property type="molecule type" value="Genomic_DNA"/>
</dbReference>
<feature type="compositionally biased region" description="Low complexity" evidence="1">
    <location>
        <begin position="976"/>
        <end position="991"/>
    </location>
</feature>
<evidence type="ECO:0000313" key="2">
    <source>
        <dbReference type="EMBL" id="KAL1409582.1"/>
    </source>
</evidence>
<feature type="region of interest" description="Disordered" evidence="1">
    <location>
        <begin position="90"/>
        <end position="331"/>
    </location>
</feature>
<keyword evidence="3" id="KW-1185">Reference proteome</keyword>
<feature type="region of interest" description="Disordered" evidence="1">
    <location>
        <begin position="1357"/>
        <end position="1502"/>
    </location>
</feature>
<dbReference type="GeneID" id="95984616"/>
<feature type="compositionally biased region" description="Pro residues" evidence="1">
    <location>
        <begin position="1847"/>
        <end position="1857"/>
    </location>
</feature>
<feature type="compositionally biased region" description="Acidic residues" evidence="1">
    <location>
        <begin position="2572"/>
        <end position="2583"/>
    </location>
</feature>
<feature type="compositionally biased region" description="Polar residues" evidence="1">
    <location>
        <begin position="1364"/>
        <end position="1391"/>
    </location>
</feature>
<feature type="region of interest" description="Disordered" evidence="1">
    <location>
        <begin position="1949"/>
        <end position="2084"/>
    </location>
</feature>